<feature type="domain" description="DNA methylase adenine-specific" evidence="4">
    <location>
        <begin position="155"/>
        <end position="306"/>
    </location>
</feature>
<sequence>MNTKVVSVSEESKILNEIKPKMDSLILEIAQEITNENFTKFFQDFFGEKTSLNKGTGQMFAYFILEILWLYEIVRRENTKIKLSETIEKDQIINDIEVLKNKHGFKIFPIDLISKLSKKLIEKTISSLESIEDEYAKKGKVDIRGVIFQNLLPEELRKVTGSYHTRSDAAEILASISIEDSESTVMDLSCGSGKLLVASNSRIKELNQKKINTLNQIFGVELMQIPSCLAVINLFLENPDVKSIINIANSDSLFLEPESQLSMLKSNESQSKLSKVDVIIMNPPFTRQESLEKTQKDQLEYRFSKYDIVNKRIG</sequence>
<name>A0A382PRP0_9ZZZZ</name>
<accession>A0A382PRP0</accession>
<dbReference type="SUPFAM" id="SSF53335">
    <property type="entry name" value="S-adenosyl-L-methionine-dependent methyltransferases"/>
    <property type="match status" value="1"/>
</dbReference>
<evidence type="ECO:0000313" key="5">
    <source>
        <dbReference type="EMBL" id="SVC75308.1"/>
    </source>
</evidence>
<dbReference type="InterPro" id="IPR050953">
    <property type="entry name" value="N4_N6_ade-DNA_methylase"/>
</dbReference>
<evidence type="ECO:0000256" key="3">
    <source>
        <dbReference type="ARBA" id="ARBA00022747"/>
    </source>
</evidence>
<dbReference type="GO" id="GO:0003677">
    <property type="term" value="F:DNA binding"/>
    <property type="evidence" value="ECO:0007669"/>
    <property type="project" value="InterPro"/>
</dbReference>
<dbReference type="EMBL" id="UINC01108880">
    <property type="protein sequence ID" value="SVC75308.1"/>
    <property type="molecule type" value="Genomic_DNA"/>
</dbReference>
<dbReference type="PROSITE" id="PS00092">
    <property type="entry name" value="N6_MTASE"/>
    <property type="match status" value="1"/>
</dbReference>
<evidence type="ECO:0000259" key="4">
    <source>
        <dbReference type="Pfam" id="PF02384"/>
    </source>
</evidence>
<dbReference type="PANTHER" id="PTHR33841:SF4">
    <property type="entry name" value="RESTRICTION MODIFICATION SYSTEM DNA SPECIFICITY DOMAIN"/>
    <property type="match status" value="1"/>
</dbReference>
<dbReference type="PANTHER" id="PTHR33841">
    <property type="entry name" value="DNA METHYLTRANSFERASE YEEA-RELATED"/>
    <property type="match status" value="1"/>
</dbReference>
<dbReference type="Pfam" id="PF02384">
    <property type="entry name" value="N6_Mtase"/>
    <property type="match status" value="1"/>
</dbReference>
<feature type="non-terminal residue" evidence="5">
    <location>
        <position position="314"/>
    </location>
</feature>
<dbReference type="InterPro" id="IPR003356">
    <property type="entry name" value="DNA_methylase_A-5"/>
</dbReference>
<keyword evidence="3" id="KW-0680">Restriction system</keyword>
<evidence type="ECO:0000256" key="1">
    <source>
        <dbReference type="ARBA" id="ARBA00022603"/>
    </source>
</evidence>
<dbReference type="InterPro" id="IPR029063">
    <property type="entry name" value="SAM-dependent_MTases_sf"/>
</dbReference>
<organism evidence="5">
    <name type="scientific">marine metagenome</name>
    <dbReference type="NCBI Taxonomy" id="408172"/>
    <lineage>
        <taxon>unclassified sequences</taxon>
        <taxon>metagenomes</taxon>
        <taxon>ecological metagenomes</taxon>
    </lineage>
</organism>
<dbReference type="AlphaFoldDB" id="A0A382PRP0"/>
<dbReference type="PRINTS" id="PR00507">
    <property type="entry name" value="N12N6MTFRASE"/>
</dbReference>
<proteinExistence type="predicted"/>
<gene>
    <name evidence="5" type="ORF">METZ01_LOCUS328162</name>
</gene>
<protein>
    <recommendedName>
        <fullName evidence="4">DNA methylase adenine-specific domain-containing protein</fullName>
    </recommendedName>
</protein>
<dbReference type="GO" id="GO:0009007">
    <property type="term" value="F:site-specific DNA-methyltransferase (adenine-specific) activity"/>
    <property type="evidence" value="ECO:0007669"/>
    <property type="project" value="UniProtKB-EC"/>
</dbReference>
<keyword evidence="2" id="KW-0808">Transferase</keyword>
<dbReference type="Gene3D" id="3.40.50.150">
    <property type="entry name" value="Vaccinia Virus protein VP39"/>
    <property type="match status" value="1"/>
</dbReference>
<reference evidence="5" key="1">
    <citation type="submission" date="2018-05" db="EMBL/GenBank/DDBJ databases">
        <authorList>
            <person name="Lanie J.A."/>
            <person name="Ng W.-L."/>
            <person name="Kazmierczak K.M."/>
            <person name="Andrzejewski T.M."/>
            <person name="Davidsen T.M."/>
            <person name="Wayne K.J."/>
            <person name="Tettelin H."/>
            <person name="Glass J.I."/>
            <person name="Rusch D."/>
            <person name="Podicherti R."/>
            <person name="Tsui H.-C.T."/>
            <person name="Winkler M.E."/>
        </authorList>
    </citation>
    <scope>NUCLEOTIDE SEQUENCE</scope>
</reference>
<dbReference type="InterPro" id="IPR002052">
    <property type="entry name" value="DNA_methylase_N6_adenine_CS"/>
</dbReference>
<keyword evidence="1" id="KW-0489">Methyltransferase</keyword>
<dbReference type="GO" id="GO:0009307">
    <property type="term" value="P:DNA restriction-modification system"/>
    <property type="evidence" value="ECO:0007669"/>
    <property type="project" value="UniProtKB-KW"/>
</dbReference>
<dbReference type="GO" id="GO:0032259">
    <property type="term" value="P:methylation"/>
    <property type="evidence" value="ECO:0007669"/>
    <property type="project" value="UniProtKB-KW"/>
</dbReference>
<evidence type="ECO:0000256" key="2">
    <source>
        <dbReference type="ARBA" id="ARBA00022679"/>
    </source>
</evidence>
<dbReference type="GO" id="GO:0008170">
    <property type="term" value="F:N-methyltransferase activity"/>
    <property type="evidence" value="ECO:0007669"/>
    <property type="project" value="InterPro"/>
</dbReference>